<dbReference type="InterPro" id="IPR051258">
    <property type="entry name" value="Diverse_Substrate_Transporter"/>
</dbReference>
<comment type="similarity">
    <text evidence="2">Belongs to the EamA transporter family.</text>
</comment>
<evidence type="ECO:0000313" key="9">
    <source>
        <dbReference type="EMBL" id="SJN28491.1"/>
    </source>
</evidence>
<keyword evidence="3" id="KW-1003">Cell membrane</keyword>
<keyword evidence="6 7" id="KW-0472">Membrane</keyword>
<evidence type="ECO:0000259" key="8">
    <source>
        <dbReference type="Pfam" id="PF00892"/>
    </source>
</evidence>
<dbReference type="InterPro" id="IPR000620">
    <property type="entry name" value="EamA_dom"/>
</dbReference>
<dbReference type="PANTHER" id="PTHR42920">
    <property type="entry name" value="OS03G0707200 PROTEIN-RELATED"/>
    <property type="match status" value="1"/>
</dbReference>
<evidence type="ECO:0000256" key="2">
    <source>
        <dbReference type="ARBA" id="ARBA00007362"/>
    </source>
</evidence>
<dbReference type="AlphaFoldDB" id="A0A1R4J8P0"/>
<feature type="transmembrane region" description="Helical" evidence="7">
    <location>
        <begin position="92"/>
        <end position="110"/>
    </location>
</feature>
<dbReference type="Proteomes" id="UP000188342">
    <property type="component" value="Unassembled WGS sequence"/>
</dbReference>
<dbReference type="STRING" id="1255658.FM114_06205"/>
<gene>
    <name evidence="9" type="ORF">FM114_06205</name>
</gene>
<evidence type="ECO:0000256" key="5">
    <source>
        <dbReference type="ARBA" id="ARBA00022989"/>
    </source>
</evidence>
<keyword evidence="5 7" id="KW-1133">Transmembrane helix</keyword>
<evidence type="ECO:0000256" key="1">
    <source>
        <dbReference type="ARBA" id="ARBA00004651"/>
    </source>
</evidence>
<feature type="transmembrane region" description="Helical" evidence="7">
    <location>
        <begin position="116"/>
        <end position="133"/>
    </location>
</feature>
<name>A0A1R4J8P0_9ACTN</name>
<dbReference type="InterPro" id="IPR037185">
    <property type="entry name" value="EmrE-like"/>
</dbReference>
<feature type="transmembrane region" description="Helical" evidence="7">
    <location>
        <begin position="218"/>
        <end position="241"/>
    </location>
</feature>
<feature type="transmembrane region" description="Helical" evidence="7">
    <location>
        <begin position="46"/>
        <end position="64"/>
    </location>
</feature>
<dbReference type="EMBL" id="FUKQ01000024">
    <property type="protein sequence ID" value="SJN28491.1"/>
    <property type="molecule type" value="Genomic_DNA"/>
</dbReference>
<comment type="subcellular location">
    <subcellularLocation>
        <location evidence="1">Cell membrane</location>
        <topology evidence="1">Multi-pass membrane protein</topology>
    </subcellularLocation>
</comment>
<feature type="transmembrane region" description="Helical" evidence="7">
    <location>
        <begin position="192"/>
        <end position="212"/>
    </location>
</feature>
<evidence type="ECO:0000256" key="4">
    <source>
        <dbReference type="ARBA" id="ARBA00022692"/>
    </source>
</evidence>
<feature type="domain" description="EamA" evidence="8">
    <location>
        <begin position="164"/>
        <end position="294"/>
    </location>
</feature>
<evidence type="ECO:0000256" key="7">
    <source>
        <dbReference type="SAM" id="Phobius"/>
    </source>
</evidence>
<accession>A0A1R4J8P0</accession>
<dbReference type="GO" id="GO:0005886">
    <property type="term" value="C:plasma membrane"/>
    <property type="evidence" value="ECO:0007669"/>
    <property type="project" value="UniProtKB-SubCell"/>
</dbReference>
<reference evidence="9 10" key="1">
    <citation type="submission" date="2017-02" db="EMBL/GenBank/DDBJ databases">
        <authorList>
            <person name="Peterson S.W."/>
        </authorList>
    </citation>
    <scope>NUCLEOTIDE SEQUENCE [LARGE SCALE GENOMIC DNA]</scope>
    <source>
        <strain evidence="9 10">LSP_Lj1</strain>
    </source>
</reference>
<keyword evidence="10" id="KW-1185">Reference proteome</keyword>
<sequence>MTHPASTTQRAQANRTLWLVLAGIASVQFGAAIAKTVFGQVTPTSMTWLRLASASAALLVIWSIRRARRTPAARTPAASTPTNRTPRSWPDGIAYALCLVGMNWCIYEAFYRLPLGIAVTLEFLGPLTVSVVGSRRARDVVWALLALAGVALLGVTPTSLDPVGVAFALAAGACWGGYIVTTARAGRSWPGLDALTFACTFGAVVLAVPGILQGGATLWRLDVLLAGAGVGLLSSVIPYSLEMRALKSIPPRVFGILMSAEPAVAALMAFLVLREALSATDLLAMGCVIAATIGATRSA</sequence>
<dbReference type="RefSeq" id="WP_256762946.1">
    <property type="nucleotide sequence ID" value="NZ_FUKQ01000024.1"/>
</dbReference>
<feature type="transmembrane region" description="Helical" evidence="7">
    <location>
        <begin position="163"/>
        <end position="180"/>
    </location>
</feature>
<feature type="transmembrane region" description="Helical" evidence="7">
    <location>
        <begin position="16"/>
        <end position="34"/>
    </location>
</feature>
<evidence type="ECO:0000256" key="3">
    <source>
        <dbReference type="ARBA" id="ARBA00022475"/>
    </source>
</evidence>
<evidence type="ECO:0000313" key="10">
    <source>
        <dbReference type="Proteomes" id="UP000188342"/>
    </source>
</evidence>
<organism evidence="9 10">
    <name type="scientific">Luteococcus japonicus LSP_Lj1</name>
    <dbReference type="NCBI Taxonomy" id="1255658"/>
    <lineage>
        <taxon>Bacteria</taxon>
        <taxon>Bacillati</taxon>
        <taxon>Actinomycetota</taxon>
        <taxon>Actinomycetes</taxon>
        <taxon>Propionibacteriales</taxon>
        <taxon>Propionibacteriaceae</taxon>
        <taxon>Luteococcus</taxon>
    </lineage>
</organism>
<feature type="transmembrane region" description="Helical" evidence="7">
    <location>
        <begin position="279"/>
        <end position="296"/>
    </location>
</feature>
<dbReference type="PANTHER" id="PTHR42920:SF5">
    <property type="entry name" value="EAMA DOMAIN-CONTAINING PROTEIN"/>
    <property type="match status" value="1"/>
</dbReference>
<feature type="transmembrane region" description="Helical" evidence="7">
    <location>
        <begin position="140"/>
        <end position="157"/>
    </location>
</feature>
<evidence type="ECO:0000256" key="6">
    <source>
        <dbReference type="ARBA" id="ARBA00023136"/>
    </source>
</evidence>
<proteinExistence type="inferred from homology"/>
<feature type="transmembrane region" description="Helical" evidence="7">
    <location>
        <begin position="253"/>
        <end position="273"/>
    </location>
</feature>
<keyword evidence="4 7" id="KW-0812">Transmembrane</keyword>
<dbReference type="Pfam" id="PF00892">
    <property type="entry name" value="EamA"/>
    <property type="match status" value="1"/>
</dbReference>
<dbReference type="SUPFAM" id="SSF103481">
    <property type="entry name" value="Multidrug resistance efflux transporter EmrE"/>
    <property type="match status" value="1"/>
</dbReference>
<protein>
    <submittedName>
        <fullName evidence="9">Putative integral membrane protein</fullName>
    </submittedName>
</protein>